<organism evidence="2 3">
    <name type="scientific">Rhodanobacter hydrolyticus</name>
    <dbReference type="NCBI Taxonomy" id="2250595"/>
    <lineage>
        <taxon>Bacteria</taxon>
        <taxon>Pseudomonadati</taxon>
        <taxon>Pseudomonadota</taxon>
        <taxon>Gammaproteobacteria</taxon>
        <taxon>Lysobacterales</taxon>
        <taxon>Rhodanobacteraceae</taxon>
        <taxon>Rhodanobacter</taxon>
    </lineage>
</organism>
<protein>
    <recommendedName>
        <fullName evidence="4">DUF3077 domain-containing protein</fullName>
    </recommendedName>
</protein>
<sequence>MANPDHTAAAHAAAPRPTNPLSRPYWTRADAGPDAHDAATLAGLATAIHALARVLTNSEAFRDLHANSQSDTVEPGCCPLDAPTTEGLFAALYFLSEQAERHSQLPLPQPALLHPGDVPY</sequence>
<evidence type="ECO:0000256" key="1">
    <source>
        <dbReference type="SAM" id="MobiDB-lite"/>
    </source>
</evidence>
<accession>A0ABW8J2Y8</accession>
<dbReference type="RefSeq" id="WP_404612515.1">
    <property type="nucleotide sequence ID" value="NZ_JADIKK010000008.1"/>
</dbReference>
<evidence type="ECO:0000313" key="2">
    <source>
        <dbReference type="EMBL" id="MFK2876666.1"/>
    </source>
</evidence>
<reference evidence="2 3" key="1">
    <citation type="submission" date="2020-10" db="EMBL/GenBank/DDBJ databases">
        <title>Phylogeny of dyella-like bacteria.</title>
        <authorList>
            <person name="Fu J."/>
        </authorList>
    </citation>
    <scope>NUCLEOTIDE SEQUENCE [LARGE SCALE GENOMIC DNA]</scope>
    <source>
        <strain evidence="2 3">KACC 19113</strain>
    </source>
</reference>
<name>A0ABW8J2Y8_9GAMM</name>
<feature type="compositionally biased region" description="Low complexity" evidence="1">
    <location>
        <begin position="1"/>
        <end position="20"/>
    </location>
</feature>
<dbReference type="Proteomes" id="UP001620339">
    <property type="component" value="Unassembled WGS sequence"/>
</dbReference>
<comment type="caution">
    <text evidence="2">The sequence shown here is derived from an EMBL/GenBank/DDBJ whole genome shotgun (WGS) entry which is preliminary data.</text>
</comment>
<feature type="region of interest" description="Disordered" evidence="1">
    <location>
        <begin position="1"/>
        <end position="33"/>
    </location>
</feature>
<gene>
    <name evidence="2" type="ORF">ISP25_06255</name>
</gene>
<evidence type="ECO:0008006" key="4">
    <source>
        <dbReference type="Google" id="ProtNLM"/>
    </source>
</evidence>
<keyword evidence="3" id="KW-1185">Reference proteome</keyword>
<dbReference type="EMBL" id="JADIKK010000008">
    <property type="protein sequence ID" value="MFK2876666.1"/>
    <property type="molecule type" value="Genomic_DNA"/>
</dbReference>
<evidence type="ECO:0000313" key="3">
    <source>
        <dbReference type="Proteomes" id="UP001620339"/>
    </source>
</evidence>
<proteinExistence type="predicted"/>